<dbReference type="Gene3D" id="1.25.40.20">
    <property type="entry name" value="Ankyrin repeat-containing domain"/>
    <property type="match status" value="2"/>
</dbReference>
<dbReference type="PROSITE" id="PS50297">
    <property type="entry name" value="ANK_REP_REGION"/>
    <property type="match status" value="4"/>
</dbReference>
<feature type="region of interest" description="Disordered" evidence="4">
    <location>
        <begin position="621"/>
        <end position="674"/>
    </location>
</feature>
<evidence type="ECO:0000256" key="1">
    <source>
        <dbReference type="ARBA" id="ARBA00022737"/>
    </source>
</evidence>
<dbReference type="InterPro" id="IPR036770">
    <property type="entry name" value="Ankyrin_rpt-contain_sf"/>
</dbReference>
<sequence>MASFGDSTARHQARVHNGNVYNLQTYNYTVKRQSEDAVLQQAQTNGALLSAAADGETSRVAYLITERLADRDHCDSDGLTALHHACLSGFEDTVKLLLDFKLHANALSPRYGSPLCLAVIKSRRNVIDILLAHGARADRSGGYIGSPVHAACHQDDVEILAELLKHGAPPDQFAIVQADLCNRLHYQGILRQPGKPRYFETQPLATAARHGRIEMVKLLVTHGALTTTTYRGWMDDDRIGSTYDTAPPDSRRWFDFTSLSGAALSGNVDLVKFLLSEATKPQCAITSEQKGAASWSGCGAWVKTFTRAQRFLNAQDSRGWTALMAATIESNLGALQVLMDAGAKIEAKDKDGRTAVHLAAQHGKPTSIYKLLQSGASLEATDFEGRTPICIAAGAGRNECVQVLLEQGVSLTTTNKAGRGVLFEAVKARDGCENVIESLIKAGCDVNKPAVDDNMSTLLGHAAEFGNMKAVRTLLALGADPAITDGRGLLPHEVANRPGRKRKREILLRAFNEKSRSDEASKQIDPASEAPQAMKSEMYPIKLNAGALPVRHRSPAGEDHSSGGPGRAAKPSSKSLETRRKVEAGKASSALTSWFAEGPKSKSLETGRKSEAGKGNLPALANWFAGGAHSGGPSRAAKPSSKSLETVRQSEAGKGNKSPSIDFLSGYSDSGEQS</sequence>
<feature type="region of interest" description="Disordered" evidence="4">
    <location>
        <begin position="551"/>
        <end position="588"/>
    </location>
</feature>
<accession>A0AAI8VVD9</accession>
<dbReference type="Pfam" id="PF12796">
    <property type="entry name" value="Ank_2"/>
    <property type="match status" value="2"/>
</dbReference>
<dbReference type="SUPFAM" id="SSF48403">
    <property type="entry name" value="Ankyrin repeat"/>
    <property type="match status" value="2"/>
</dbReference>
<dbReference type="EMBL" id="CAVMBE010000002">
    <property type="protein sequence ID" value="CAK3780213.1"/>
    <property type="molecule type" value="Genomic_DNA"/>
</dbReference>
<dbReference type="AlphaFoldDB" id="A0AAI8VVD9"/>
<dbReference type="Proteomes" id="UP001296104">
    <property type="component" value="Unassembled WGS sequence"/>
</dbReference>
<feature type="compositionally biased region" description="Polar residues" evidence="4">
    <location>
        <begin position="640"/>
        <end position="649"/>
    </location>
</feature>
<evidence type="ECO:0000313" key="5">
    <source>
        <dbReference type="EMBL" id="CAK3780213.1"/>
    </source>
</evidence>
<feature type="repeat" description="ANK" evidence="3">
    <location>
        <begin position="77"/>
        <end position="109"/>
    </location>
</feature>
<feature type="region of interest" description="Disordered" evidence="4">
    <location>
        <begin position="512"/>
        <end position="535"/>
    </location>
</feature>
<keyword evidence="2 3" id="KW-0040">ANK repeat</keyword>
<proteinExistence type="predicted"/>
<comment type="caution">
    <text evidence="5">The sequence shown here is derived from an EMBL/GenBank/DDBJ whole genome shotgun (WGS) entry which is preliminary data.</text>
</comment>
<evidence type="ECO:0000256" key="2">
    <source>
        <dbReference type="ARBA" id="ARBA00023043"/>
    </source>
</evidence>
<organism evidence="5 6">
    <name type="scientific">Lecanosticta acicola</name>
    <dbReference type="NCBI Taxonomy" id="111012"/>
    <lineage>
        <taxon>Eukaryota</taxon>
        <taxon>Fungi</taxon>
        <taxon>Dikarya</taxon>
        <taxon>Ascomycota</taxon>
        <taxon>Pezizomycotina</taxon>
        <taxon>Dothideomycetes</taxon>
        <taxon>Dothideomycetidae</taxon>
        <taxon>Mycosphaerellales</taxon>
        <taxon>Mycosphaerellaceae</taxon>
        <taxon>Lecanosticta</taxon>
    </lineage>
</organism>
<feature type="repeat" description="ANK" evidence="3">
    <location>
        <begin position="454"/>
        <end position="486"/>
    </location>
</feature>
<dbReference type="PANTHER" id="PTHR24166:SF48">
    <property type="entry name" value="PROTEIN VAPYRIN"/>
    <property type="match status" value="1"/>
</dbReference>
<dbReference type="Pfam" id="PF00023">
    <property type="entry name" value="Ank"/>
    <property type="match status" value="2"/>
</dbReference>
<feature type="repeat" description="ANK" evidence="3">
    <location>
        <begin position="351"/>
        <end position="383"/>
    </location>
</feature>
<protein>
    <submittedName>
        <fullName evidence="5">Serine threonine- phosphatase 6 regulatory ankyrin repeat subunit B-like</fullName>
    </submittedName>
</protein>
<dbReference type="InterPro" id="IPR002110">
    <property type="entry name" value="Ankyrin_rpt"/>
</dbReference>
<feature type="repeat" description="ANK" evidence="3">
    <location>
        <begin position="384"/>
        <end position="416"/>
    </location>
</feature>
<evidence type="ECO:0000256" key="4">
    <source>
        <dbReference type="SAM" id="MobiDB-lite"/>
    </source>
</evidence>
<evidence type="ECO:0000313" key="6">
    <source>
        <dbReference type="Proteomes" id="UP001296104"/>
    </source>
</evidence>
<keyword evidence="6" id="KW-1185">Reference proteome</keyword>
<dbReference type="SMART" id="SM00248">
    <property type="entry name" value="ANK"/>
    <property type="match status" value="10"/>
</dbReference>
<keyword evidence="1" id="KW-0677">Repeat</keyword>
<evidence type="ECO:0000256" key="3">
    <source>
        <dbReference type="PROSITE-ProRule" id="PRU00023"/>
    </source>
</evidence>
<feature type="repeat" description="ANK" evidence="3">
    <location>
        <begin position="318"/>
        <end position="350"/>
    </location>
</feature>
<reference evidence="5" key="1">
    <citation type="submission" date="2023-11" db="EMBL/GenBank/DDBJ databases">
        <authorList>
            <person name="Alioto T."/>
            <person name="Alioto T."/>
            <person name="Gomez Garrido J."/>
        </authorList>
    </citation>
    <scope>NUCLEOTIDE SEQUENCE</scope>
</reference>
<dbReference type="PANTHER" id="PTHR24166">
    <property type="entry name" value="ROLLING PEBBLES, ISOFORM B"/>
    <property type="match status" value="1"/>
</dbReference>
<dbReference type="InterPro" id="IPR050889">
    <property type="entry name" value="Dendritic_Spine_Reg/Scaffold"/>
</dbReference>
<name>A0AAI8VVD9_9PEZI</name>
<gene>
    <name evidence="5" type="ORF">LECACI_7A000558</name>
</gene>
<feature type="compositionally biased region" description="Basic and acidic residues" evidence="4">
    <location>
        <begin position="512"/>
        <end position="522"/>
    </location>
</feature>
<dbReference type="PROSITE" id="PS50088">
    <property type="entry name" value="ANK_REPEAT"/>
    <property type="match status" value="5"/>
</dbReference>